<evidence type="ECO:0000256" key="3">
    <source>
        <dbReference type="ARBA" id="ARBA00038502"/>
    </source>
</evidence>
<keyword evidence="1" id="KW-0808">Transferase</keyword>
<organism evidence="5 6">
    <name type="scientific">Paratrimastix pyriformis</name>
    <dbReference type="NCBI Taxonomy" id="342808"/>
    <lineage>
        <taxon>Eukaryota</taxon>
        <taxon>Metamonada</taxon>
        <taxon>Preaxostyla</taxon>
        <taxon>Paratrimastigidae</taxon>
        <taxon>Paratrimastix</taxon>
    </lineage>
</organism>
<feature type="domain" description="N-acetyltransferase" evidence="4">
    <location>
        <begin position="22"/>
        <end position="187"/>
    </location>
</feature>
<sequence>MSAQEITLTVPVTMPILITPRLRINEMTLADCAQVERLASDERVARTTSGIPHPYPVGYSRAWILSHLLNFVNGVGAHFAIRLKNDNTLIGCIGLGLDKANDSAGLGYWLGVEYWGHGYCTEALHVIISWAFAYYPLQRIEGDHLGTNPASGRVMQKVGMTYECTRRAHYKKNGVLCDLCTYSILRDEWQDKQRLQH</sequence>
<dbReference type="Gene3D" id="3.40.630.30">
    <property type="match status" value="1"/>
</dbReference>
<evidence type="ECO:0000256" key="2">
    <source>
        <dbReference type="ARBA" id="ARBA00023315"/>
    </source>
</evidence>
<evidence type="ECO:0000313" key="6">
    <source>
        <dbReference type="Proteomes" id="UP001141327"/>
    </source>
</evidence>
<dbReference type="InterPro" id="IPR000182">
    <property type="entry name" value="GNAT_dom"/>
</dbReference>
<dbReference type="PANTHER" id="PTHR43792:SF8">
    <property type="entry name" value="[RIBOSOMAL PROTEIN US5]-ALANINE N-ACETYLTRANSFERASE"/>
    <property type="match status" value="1"/>
</dbReference>
<dbReference type="Proteomes" id="UP001141327">
    <property type="component" value="Unassembled WGS sequence"/>
</dbReference>
<dbReference type="PROSITE" id="PS51186">
    <property type="entry name" value="GNAT"/>
    <property type="match status" value="1"/>
</dbReference>
<reference evidence="5" key="1">
    <citation type="journal article" date="2022" name="bioRxiv">
        <title>Genomics of Preaxostyla Flagellates Illuminates Evolutionary Transitions and the Path Towards Mitochondrial Loss.</title>
        <authorList>
            <person name="Novak L.V.F."/>
            <person name="Treitli S.C."/>
            <person name="Pyrih J."/>
            <person name="Halakuc P."/>
            <person name="Pipaliya S.V."/>
            <person name="Vacek V."/>
            <person name="Brzon O."/>
            <person name="Soukal P."/>
            <person name="Eme L."/>
            <person name="Dacks J.B."/>
            <person name="Karnkowska A."/>
            <person name="Elias M."/>
            <person name="Hampl V."/>
        </authorList>
    </citation>
    <scope>NUCLEOTIDE SEQUENCE</scope>
    <source>
        <strain evidence="5">RCP-MX</strain>
    </source>
</reference>
<keyword evidence="2" id="KW-0012">Acyltransferase</keyword>
<evidence type="ECO:0000313" key="5">
    <source>
        <dbReference type="EMBL" id="KAJ4453482.1"/>
    </source>
</evidence>
<dbReference type="InterPro" id="IPR016181">
    <property type="entry name" value="Acyl_CoA_acyltransferase"/>
</dbReference>
<evidence type="ECO:0000259" key="4">
    <source>
        <dbReference type="PROSITE" id="PS51186"/>
    </source>
</evidence>
<evidence type="ECO:0000256" key="1">
    <source>
        <dbReference type="ARBA" id="ARBA00022679"/>
    </source>
</evidence>
<keyword evidence="6" id="KW-1185">Reference proteome</keyword>
<name>A0ABQ8U7A4_9EUKA</name>
<accession>A0ABQ8U7A4</accession>
<dbReference type="Pfam" id="PF13302">
    <property type="entry name" value="Acetyltransf_3"/>
    <property type="match status" value="1"/>
</dbReference>
<comment type="caution">
    <text evidence="5">The sequence shown here is derived from an EMBL/GenBank/DDBJ whole genome shotgun (WGS) entry which is preliminary data.</text>
</comment>
<dbReference type="EMBL" id="JAPMOS010000256">
    <property type="protein sequence ID" value="KAJ4453482.1"/>
    <property type="molecule type" value="Genomic_DNA"/>
</dbReference>
<dbReference type="SUPFAM" id="SSF55729">
    <property type="entry name" value="Acyl-CoA N-acyltransferases (Nat)"/>
    <property type="match status" value="1"/>
</dbReference>
<dbReference type="PANTHER" id="PTHR43792">
    <property type="entry name" value="GNAT FAMILY, PUTATIVE (AFU_ORTHOLOGUE AFUA_3G00765)-RELATED-RELATED"/>
    <property type="match status" value="1"/>
</dbReference>
<dbReference type="InterPro" id="IPR051531">
    <property type="entry name" value="N-acetyltransferase"/>
</dbReference>
<dbReference type="CDD" id="cd04301">
    <property type="entry name" value="NAT_SF"/>
    <property type="match status" value="1"/>
</dbReference>
<proteinExistence type="inferred from homology"/>
<comment type="similarity">
    <text evidence="3">Belongs to the acetyltransferase family. RimJ subfamily.</text>
</comment>
<protein>
    <submittedName>
        <fullName evidence="5">GNAT family N-acetyltransferase</fullName>
    </submittedName>
</protein>
<gene>
    <name evidence="5" type="ORF">PAPYR_12036</name>
</gene>